<dbReference type="InterPro" id="IPR000994">
    <property type="entry name" value="Pept_M24"/>
</dbReference>
<comment type="similarity">
    <text evidence="2">Belongs to the peptidase M24B family.</text>
</comment>
<keyword evidence="10" id="KW-1185">Reference proteome</keyword>
<dbReference type="AlphaFoldDB" id="A0A9P6SP59"/>
<dbReference type="GO" id="GO:0070006">
    <property type="term" value="F:metalloaminopeptidase activity"/>
    <property type="evidence" value="ECO:0007669"/>
    <property type="project" value="InterPro"/>
</dbReference>
<dbReference type="InterPro" id="IPR029149">
    <property type="entry name" value="Creatin/AminoP/Spt16_N"/>
</dbReference>
<dbReference type="InterPro" id="IPR033740">
    <property type="entry name" value="Pept_M24B"/>
</dbReference>
<feature type="domain" description="Creatinase N-terminal" evidence="7">
    <location>
        <begin position="42"/>
        <end position="147"/>
    </location>
</feature>
<dbReference type="InterPro" id="IPR050422">
    <property type="entry name" value="X-Pro_aminopeptidase_P"/>
</dbReference>
<dbReference type="GO" id="GO:0046872">
    <property type="term" value="F:metal ion binding"/>
    <property type="evidence" value="ECO:0007669"/>
    <property type="project" value="UniProtKB-KW"/>
</dbReference>
<dbReference type="Pfam" id="PF00557">
    <property type="entry name" value="Peptidase_M24"/>
    <property type="match status" value="1"/>
</dbReference>
<evidence type="ECO:0000259" key="7">
    <source>
        <dbReference type="Pfam" id="PF01321"/>
    </source>
</evidence>
<dbReference type="EMBL" id="JAAAHW010003234">
    <property type="protein sequence ID" value="KAF9986386.1"/>
    <property type="molecule type" value="Genomic_DNA"/>
</dbReference>
<feature type="domain" description="Peptidase M24 C-terminal" evidence="8">
    <location>
        <begin position="557"/>
        <end position="615"/>
    </location>
</feature>
<organism evidence="9 10">
    <name type="scientific">Modicella reniformis</name>
    <dbReference type="NCBI Taxonomy" id="1440133"/>
    <lineage>
        <taxon>Eukaryota</taxon>
        <taxon>Fungi</taxon>
        <taxon>Fungi incertae sedis</taxon>
        <taxon>Mucoromycota</taxon>
        <taxon>Mortierellomycotina</taxon>
        <taxon>Mortierellomycetes</taxon>
        <taxon>Mortierellales</taxon>
        <taxon>Mortierellaceae</taxon>
        <taxon>Modicella</taxon>
    </lineage>
</organism>
<comment type="cofactor">
    <cofactor evidence="1">
        <name>Mn(2+)</name>
        <dbReference type="ChEBI" id="CHEBI:29035"/>
    </cofactor>
</comment>
<proteinExistence type="inferred from homology"/>
<dbReference type="InterPro" id="IPR036005">
    <property type="entry name" value="Creatinase/aminopeptidase-like"/>
</dbReference>
<evidence type="ECO:0000313" key="9">
    <source>
        <dbReference type="EMBL" id="KAF9986386.1"/>
    </source>
</evidence>
<gene>
    <name evidence="9" type="ORF">BGZ65_007811</name>
</gene>
<protein>
    <recommendedName>
        <fullName evidence="11">Creatinase/aminopeptidase</fullName>
    </recommendedName>
</protein>
<dbReference type="CDD" id="cd01085">
    <property type="entry name" value="APP"/>
    <property type="match status" value="1"/>
</dbReference>
<dbReference type="SUPFAM" id="SSF55920">
    <property type="entry name" value="Creatinase/aminopeptidase"/>
    <property type="match status" value="1"/>
</dbReference>
<sequence>MTAGGGSQLPTALSVRHSSPFFAQSIRWIGSSTSTATDTTERIQRLRDLMQSSQYGVTAFIIPSEDAHHSEYVAGCDERRAYISGFIGSAGLAIVSLDSATLFTDGRYFLQASQQLDSNWTLMKSGLPGVPTWQEYLVKLEAELSKVGSSLVPVPNLVDLIWNERPSRPARKIMTLSTTTTGKNHITKIQELRQELEKKTGIAGCVISSLDEIAWLFNMRGSDVHCNPVFFAYAIVTQHDTLLYLQQESVSKEVREHLGSAVQIKSYEAIYDDLKVLSETLWDKEQGILLGTSANLALSMALGKENVLGARSPIMDAKAIKNETEMEGMRSCHLRDAAAVINYFAWLEEQLNNGAELDEADGAERLQHFRAEQERFVGPSFDTISSTGPNGAIIHYKPEKPTAARIDPSQIYLCDSGAQYLDGTTDITRTLHFQTPTDHEKRCFTRVLQGHIAIDSIVFPHGTTGYLLDILSRRALWSDGLDFRHGTGHGVGAFLNVHEGPQGCGPRLAYNEVALVPGMTLTNEPGYYEDGRFGIRIENVLLVRKVETRHQFGNKEHYGFEHITFVPIQSKMIEKSLLSKAEVEWINRYHAECLEKVAPYLKKGSSGLRWLEREAVYI</sequence>
<dbReference type="Proteomes" id="UP000749646">
    <property type="component" value="Unassembled WGS sequence"/>
</dbReference>
<keyword evidence="3" id="KW-0479">Metal-binding</keyword>
<evidence type="ECO:0000259" key="8">
    <source>
        <dbReference type="Pfam" id="PF16188"/>
    </source>
</evidence>
<name>A0A9P6SP59_9FUNG</name>
<accession>A0A9P6SP59</accession>
<dbReference type="Pfam" id="PF16189">
    <property type="entry name" value="Creatinase_N_2"/>
    <property type="match status" value="1"/>
</dbReference>
<keyword evidence="4" id="KW-0378">Hydrolase</keyword>
<dbReference type="InterPro" id="IPR032416">
    <property type="entry name" value="Peptidase_M24_C"/>
</dbReference>
<evidence type="ECO:0000256" key="3">
    <source>
        <dbReference type="ARBA" id="ARBA00022723"/>
    </source>
</evidence>
<evidence type="ECO:0000256" key="5">
    <source>
        <dbReference type="ARBA" id="ARBA00023211"/>
    </source>
</evidence>
<evidence type="ECO:0000313" key="10">
    <source>
        <dbReference type="Proteomes" id="UP000749646"/>
    </source>
</evidence>
<dbReference type="PANTHER" id="PTHR43763">
    <property type="entry name" value="XAA-PRO AMINOPEPTIDASE 1"/>
    <property type="match status" value="1"/>
</dbReference>
<dbReference type="PANTHER" id="PTHR43763:SF6">
    <property type="entry name" value="XAA-PRO AMINOPEPTIDASE 1"/>
    <property type="match status" value="1"/>
</dbReference>
<dbReference type="FunFam" id="3.90.230.10:FF:000007">
    <property type="entry name" value="Xaa-Pro aminopeptidase P"/>
    <property type="match status" value="1"/>
</dbReference>
<reference evidence="9" key="1">
    <citation type="journal article" date="2020" name="Fungal Divers.">
        <title>Resolving the Mortierellaceae phylogeny through synthesis of multi-gene phylogenetics and phylogenomics.</title>
        <authorList>
            <person name="Vandepol N."/>
            <person name="Liber J."/>
            <person name="Desiro A."/>
            <person name="Na H."/>
            <person name="Kennedy M."/>
            <person name="Barry K."/>
            <person name="Grigoriev I.V."/>
            <person name="Miller A.N."/>
            <person name="O'Donnell K."/>
            <person name="Stajich J.E."/>
            <person name="Bonito G."/>
        </authorList>
    </citation>
    <scope>NUCLEOTIDE SEQUENCE</scope>
    <source>
        <strain evidence="9">MES-2147</strain>
    </source>
</reference>
<comment type="caution">
    <text evidence="9">The sequence shown here is derived from an EMBL/GenBank/DDBJ whole genome shotgun (WGS) entry which is preliminary data.</text>
</comment>
<evidence type="ECO:0000259" key="6">
    <source>
        <dbReference type="Pfam" id="PF00557"/>
    </source>
</evidence>
<dbReference type="GO" id="GO:0005737">
    <property type="term" value="C:cytoplasm"/>
    <property type="evidence" value="ECO:0007669"/>
    <property type="project" value="UniProtKB-ARBA"/>
</dbReference>
<dbReference type="InterPro" id="IPR000587">
    <property type="entry name" value="Creatinase_N"/>
</dbReference>
<dbReference type="Gene3D" id="3.40.350.10">
    <property type="entry name" value="Creatinase/prolidase N-terminal domain"/>
    <property type="match status" value="2"/>
</dbReference>
<evidence type="ECO:0000256" key="4">
    <source>
        <dbReference type="ARBA" id="ARBA00022801"/>
    </source>
</evidence>
<evidence type="ECO:0000256" key="1">
    <source>
        <dbReference type="ARBA" id="ARBA00001936"/>
    </source>
</evidence>
<evidence type="ECO:0000256" key="2">
    <source>
        <dbReference type="ARBA" id="ARBA00008766"/>
    </source>
</evidence>
<feature type="domain" description="Peptidase M24" evidence="6">
    <location>
        <begin position="327"/>
        <end position="544"/>
    </location>
</feature>
<dbReference type="SUPFAM" id="SSF53092">
    <property type="entry name" value="Creatinase/prolidase N-terminal domain"/>
    <property type="match status" value="1"/>
</dbReference>
<dbReference type="Gene3D" id="3.90.230.10">
    <property type="entry name" value="Creatinase/methionine aminopeptidase superfamily"/>
    <property type="match status" value="1"/>
</dbReference>
<dbReference type="Pfam" id="PF01321">
    <property type="entry name" value="Creatinase_N"/>
    <property type="match status" value="1"/>
</dbReference>
<dbReference type="Pfam" id="PF16188">
    <property type="entry name" value="Peptidase_M24_C"/>
    <property type="match status" value="1"/>
</dbReference>
<keyword evidence="5" id="KW-0464">Manganese</keyword>
<evidence type="ECO:0008006" key="11">
    <source>
        <dbReference type="Google" id="ProtNLM"/>
    </source>
</evidence>
<dbReference type="OrthoDB" id="9995434at2759"/>